<gene>
    <name evidence="1" type="primary">Nfu_g_1_021573</name>
</gene>
<organism evidence="1">
    <name type="scientific">Nothobranchius rachovii</name>
    <name type="common">bluefin notho</name>
    <dbReference type="NCBI Taxonomy" id="451742"/>
    <lineage>
        <taxon>Eukaryota</taxon>
        <taxon>Metazoa</taxon>
        <taxon>Chordata</taxon>
        <taxon>Craniata</taxon>
        <taxon>Vertebrata</taxon>
        <taxon>Euteleostomi</taxon>
        <taxon>Actinopterygii</taxon>
        <taxon>Neopterygii</taxon>
        <taxon>Teleostei</taxon>
        <taxon>Neoteleostei</taxon>
        <taxon>Acanthomorphata</taxon>
        <taxon>Ovalentaria</taxon>
        <taxon>Atherinomorphae</taxon>
        <taxon>Cyprinodontiformes</taxon>
        <taxon>Nothobranchiidae</taxon>
        <taxon>Nothobranchius</taxon>
    </lineage>
</organism>
<reference evidence="1" key="2">
    <citation type="submission" date="2016-06" db="EMBL/GenBank/DDBJ databases">
        <title>The genome of a short-lived fish provides insights into sex chromosome evolution and the genetic control of aging.</title>
        <authorList>
            <person name="Reichwald K."/>
            <person name="Felder M."/>
            <person name="Petzold A."/>
            <person name="Koch P."/>
            <person name="Groth M."/>
            <person name="Platzer M."/>
        </authorList>
    </citation>
    <scope>NUCLEOTIDE SEQUENCE</scope>
    <source>
        <tissue evidence="1">Brain</tissue>
    </source>
</reference>
<evidence type="ECO:0000313" key="1">
    <source>
        <dbReference type="EMBL" id="SBR94799.1"/>
    </source>
</evidence>
<feature type="non-terminal residue" evidence="1">
    <location>
        <position position="107"/>
    </location>
</feature>
<dbReference type="AlphaFoldDB" id="A0A1A8QNX5"/>
<reference evidence="1" key="1">
    <citation type="submission" date="2016-05" db="EMBL/GenBank/DDBJ databases">
        <authorList>
            <person name="Lavstsen T."/>
            <person name="Jespersen J.S."/>
        </authorList>
    </citation>
    <scope>NUCLEOTIDE SEQUENCE</scope>
    <source>
        <tissue evidence="1">Brain</tissue>
    </source>
</reference>
<name>A0A1A8QNX5_9TELE</name>
<proteinExistence type="predicted"/>
<accession>A0A1A8QNX5</accession>
<dbReference type="EMBL" id="HAEH01012445">
    <property type="protein sequence ID" value="SBR94799.1"/>
    <property type="molecule type" value="Transcribed_RNA"/>
</dbReference>
<sequence>MMGSHRLQIRKSWLKVCSHHVKERVVSKEKKSHQRSSATSVWRQRFDPCLRTPGWKDRLRSSLKDAHFIFTFQTFKDKNVGPKQTEAEHLLQRYIGATLLTAASDLA</sequence>
<protein>
    <submittedName>
        <fullName evidence="1">Uncharacterized protein</fullName>
    </submittedName>
</protein>